<evidence type="ECO:0000313" key="14">
    <source>
        <dbReference type="Proteomes" id="UP000516349"/>
    </source>
</evidence>
<keyword evidence="3 12" id="KW-0813">Transport</keyword>
<dbReference type="AlphaFoldDB" id="A0A7H1NQB6"/>
<keyword evidence="4 12" id="KW-1003">Cell membrane</keyword>
<dbReference type="PIRSF" id="PIRSF006446">
    <property type="entry name" value="Cyt_quinol_oxidase_1"/>
    <property type="match status" value="1"/>
</dbReference>
<evidence type="ECO:0000256" key="6">
    <source>
        <dbReference type="ARBA" id="ARBA00022692"/>
    </source>
</evidence>
<comment type="similarity">
    <text evidence="2 12">Belongs to the cytochrome ubiquinol oxidase subunit 1 family.</text>
</comment>
<evidence type="ECO:0000256" key="3">
    <source>
        <dbReference type="ARBA" id="ARBA00022448"/>
    </source>
</evidence>
<feature type="transmembrane region" description="Helical" evidence="12">
    <location>
        <begin position="362"/>
        <end position="384"/>
    </location>
</feature>
<dbReference type="GO" id="GO:0005886">
    <property type="term" value="C:plasma membrane"/>
    <property type="evidence" value="ECO:0007669"/>
    <property type="project" value="UniProtKB-SubCell"/>
</dbReference>
<feature type="transmembrane region" description="Helical" evidence="12">
    <location>
        <begin position="20"/>
        <end position="44"/>
    </location>
</feature>
<dbReference type="PANTHER" id="PTHR30365">
    <property type="entry name" value="CYTOCHROME D UBIQUINOL OXIDASE"/>
    <property type="match status" value="1"/>
</dbReference>
<keyword evidence="5 12" id="KW-0349">Heme</keyword>
<dbReference type="Proteomes" id="UP000516349">
    <property type="component" value="Chromosome"/>
</dbReference>
<dbReference type="GO" id="GO:0046872">
    <property type="term" value="F:metal ion binding"/>
    <property type="evidence" value="ECO:0007669"/>
    <property type="project" value="UniProtKB-UniRule"/>
</dbReference>
<keyword evidence="14" id="KW-1185">Reference proteome</keyword>
<evidence type="ECO:0000256" key="11">
    <source>
        <dbReference type="ARBA" id="ARBA00023136"/>
    </source>
</evidence>
<sequence length="482" mass="52594">MVDVTALLIARVQFAFTIGVHIVFPALSIGLAAYLAALEGLWLITKRSTYLDLYHYWLKIFSVGFGMGVVSGVVMSYEFGTNWANFSQKAGAITGPLLGYEVLTAFFLEAGFLGIMLFGMGRVSKGIHFFSTCMVSLGTLISMTWILASNSWMQTPQGYMIEPGTGRFLPENWLHIIFNPSFPYRLVHMALACFLCVALTVSAVAAFHILAHKKQNKPLPQTVKTMFAMATGLIVIAGPLQLLAGDAHGLNTLHYQPAKLAAIEGHWETSKRAGLILFGLPDMEAEQTKYAIELPLAGSLILTHSLDGTVPGLKDFPKQDRAPVPVVFFAFRLMVGLGILMALFGLYALWCRIKGNLFDSPLLVRWALLMGPAGFLALLCGWVTTEVGRQPYTIYGLLRTEHSASNISLAMVSTSMTAFAIVYFIVFGSGIFILMRMMGKLPAPYEGPGSTTYGKDHSLFQAQANTATQALTNTTVKRGIES</sequence>
<comment type="subcellular location">
    <subcellularLocation>
        <location evidence="12">Cell inner membrane</location>
    </subcellularLocation>
    <subcellularLocation>
        <location evidence="1">Cell membrane</location>
        <topology evidence="1">Multi-pass membrane protein</topology>
    </subcellularLocation>
</comment>
<evidence type="ECO:0000313" key="13">
    <source>
        <dbReference type="EMBL" id="QNT77976.1"/>
    </source>
</evidence>
<keyword evidence="11 12" id="KW-0472">Membrane</keyword>
<evidence type="ECO:0000256" key="1">
    <source>
        <dbReference type="ARBA" id="ARBA00004651"/>
    </source>
</evidence>
<dbReference type="EMBL" id="CP060244">
    <property type="protein sequence ID" value="QNT77976.1"/>
    <property type="molecule type" value="Genomic_DNA"/>
</dbReference>
<feature type="transmembrane region" description="Helical" evidence="12">
    <location>
        <begin position="127"/>
        <end position="148"/>
    </location>
</feature>
<evidence type="ECO:0000256" key="12">
    <source>
        <dbReference type="PIRNR" id="PIRNR006446"/>
    </source>
</evidence>
<dbReference type="GO" id="GO:0070069">
    <property type="term" value="C:cytochrome complex"/>
    <property type="evidence" value="ECO:0007669"/>
    <property type="project" value="UniProtKB-UniRule"/>
</dbReference>
<evidence type="ECO:0000256" key="5">
    <source>
        <dbReference type="ARBA" id="ARBA00022617"/>
    </source>
</evidence>
<evidence type="ECO:0000256" key="4">
    <source>
        <dbReference type="ARBA" id="ARBA00022475"/>
    </source>
</evidence>
<proteinExistence type="inferred from homology"/>
<dbReference type="InterPro" id="IPR002585">
    <property type="entry name" value="Cyt-d_ubiquinol_oxidase_su_1"/>
</dbReference>
<feature type="transmembrane region" description="Helical" evidence="12">
    <location>
        <begin position="189"/>
        <end position="211"/>
    </location>
</feature>
<dbReference type="Pfam" id="PF01654">
    <property type="entry name" value="Cyt_bd_oxida_I"/>
    <property type="match status" value="1"/>
</dbReference>
<feature type="transmembrane region" description="Helical" evidence="12">
    <location>
        <begin position="97"/>
        <end position="120"/>
    </location>
</feature>
<dbReference type="GO" id="GO:0020037">
    <property type="term" value="F:heme binding"/>
    <property type="evidence" value="ECO:0007669"/>
    <property type="project" value="TreeGrafter"/>
</dbReference>
<feature type="transmembrane region" description="Helical" evidence="12">
    <location>
        <begin position="326"/>
        <end position="350"/>
    </location>
</feature>
<dbReference type="KEGG" id="ebla:JGUZn3_07410"/>
<evidence type="ECO:0000256" key="2">
    <source>
        <dbReference type="ARBA" id="ARBA00009819"/>
    </source>
</evidence>
<dbReference type="RefSeq" id="WP_203414363.1">
    <property type="nucleotide sequence ID" value="NZ_CP060244.1"/>
</dbReference>
<dbReference type="PANTHER" id="PTHR30365:SF14">
    <property type="entry name" value="CYTOCHROME BD MENAQUINOL OXIDASE SUBUNIT I-RELATED"/>
    <property type="match status" value="1"/>
</dbReference>
<dbReference type="GO" id="GO:0009055">
    <property type="term" value="F:electron transfer activity"/>
    <property type="evidence" value="ECO:0007669"/>
    <property type="project" value="UniProtKB-UniRule"/>
</dbReference>
<keyword evidence="9 12" id="KW-1133">Transmembrane helix</keyword>
<keyword evidence="6 12" id="KW-0812">Transmembrane</keyword>
<evidence type="ECO:0000256" key="7">
    <source>
        <dbReference type="ARBA" id="ARBA00022723"/>
    </source>
</evidence>
<accession>A0A7H1NQB6</accession>
<evidence type="ECO:0000256" key="8">
    <source>
        <dbReference type="ARBA" id="ARBA00022982"/>
    </source>
</evidence>
<dbReference type="GO" id="GO:0019646">
    <property type="term" value="P:aerobic electron transport chain"/>
    <property type="evidence" value="ECO:0007669"/>
    <property type="project" value="InterPro"/>
</dbReference>
<feature type="transmembrane region" description="Helical" evidence="12">
    <location>
        <begin position="56"/>
        <end position="77"/>
    </location>
</feature>
<keyword evidence="8 12" id="KW-0249">Electron transport</keyword>
<evidence type="ECO:0000256" key="10">
    <source>
        <dbReference type="ARBA" id="ARBA00023004"/>
    </source>
</evidence>
<organism evidence="13 14">
    <name type="scientific">Entomobacter blattae</name>
    <dbReference type="NCBI Taxonomy" id="2762277"/>
    <lineage>
        <taxon>Bacteria</taxon>
        <taxon>Pseudomonadati</taxon>
        <taxon>Pseudomonadota</taxon>
        <taxon>Alphaproteobacteria</taxon>
        <taxon>Acetobacterales</taxon>
        <taxon>Acetobacteraceae</taxon>
        <taxon>Entomobacter</taxon>
    </lineage>
</organism>
<keyword evidence="10 12" id="KW-0408">Iron</keyword>
<feature type="transmembrane region" description="Helical" evidence="12">
    <location>
        <begin position="223"/>
        <end position="244"/>
    </location>
</feature>
<name>A0A7H1NQB6_9PROT</name>
<protein>
    <submittedName>
        <fullName evidence="13">Cytochrome bd-II ubiquinol oxidase subunit 1</fullName>
    </submittedName>
</protein>
<evidence type="ECO:0000256" key="9">
    <source>
        <dbReference type="ARBA" id="ARBA00022989"/>
    </source>
</evidence>
<gene>
    <name evidence="13" type="primary">appC</name>
    <name evidence="13" type="ORF">JGUZn3_07410</name>
</gene>
<feature type="transmembrane region" description="Helical" evidence="12">
    <location>
        <begin position="404"/>
        <end position="434"/>
    </location>
</feature>
<reference evidence="13 14" key="1">
    <citation type="submission" date="2020-08" db="EMBL/GenBank/DDBJ databases">
        <title>Complete genome sequence of Entomobacter blattae G55GP.</title>
        <authorList>
            <person name="Poehlein A."/>
            <person name="Guzman J."/>
            <person name="Daniel R."/>
            <person name="Vilcinskas A."/>
        </authorList>
    </citation>
    <scope>NUCLEOTIDE SEQUENCE [LARGE SCALE GENOMIC DNA]</scope>
    <source>
        <strain evidence="13 14">G55GP</strain>
    </source>
</reference>
<keyword evidence="7 12" id="KW-0479">Metal-binding</keyword>
<dbReference type="GO" id="GO:0016682">
    <property type="term" value="F:oxidoreductase activity, acting on diphenols and related substances as donors, oxygen as acceptor"/>
    <property type="evidence" value="ECO:0007669"/>
    <property type="project" value="TreeGrafter"/>
</dbReference>